<keyword evidence="3" id="KW-1185">Reference proteome</keyword>
<dbReference type="EMBL" id="BAABCK010000018">
    <property type="protein sequence ID" value="GAA3721249.1"/>
    <property type="molecule type" value="Genomic_DNA"/>
</dbReference>
<comment type="caution">
    <text evidence="2">The sequence shown here is derived from an EMBL/GenBank/DDBJ whole genome shotgun (WGS) entry which is preliminary data.</text>
</comment>
<gene>
    <name evidence="2" type="ORF">GCM10022378_09180</name>
</gene>
<reference evidence="3" key="1">
    <citation type="journal article" date="2019" name="Int. J. Syst. Evol. Microbiol.">
        <title>The Global Catalogue of Microorganisms (GCM) 10K type strain sequencing project: providing services to taxonomists for standard genome sequencing and annotation.</title>
        <authorList>
            <consortium name="The Broad Institute Genomics Platform"/>
            <consortium name="The Broad Institute Genome Sequencing Center for Infectious Disease"/>
            <person name="Wu L."/>
            <person name="Ma J."/>
        </authorList>
    </citation>
    <scope>NUCLEOTIDE SEQUENCE [LARGE SCALE GENOMIC DNA]</scope>
    <source>
        <strain evidence="3">JCM 16981</strain>
    </source>
</reference>
<dbReference type="RefSeq" id="WP_344701870.1">
    <property type="nucleotide sequence ID" value="NZ_BAABCK010000018.1"/>
</dbReference>
<dbReference type="Proteomes" id="UP001500920">
    <property type="component" value="Unassembled WGS sequence"/>
</dbReference>
<organism evidence="2 3">
    <name type="scientific">Salinicoccus jeotgali</name>
    <dbReference type="NCBI Taxonomy" id="381634"/>
    <lineage>
        <taxon>Bacteria</taxon>
        <taxon>Bacillati</taxon>
        <taxon>Bacillota</taxon>
        <taxon>Bacilli</taxon>
        <taxon>Bacillales</taxon>
        <taxon>Staphylococcaceae</taxon>
        <taxon>Salinicoccus</taxon>
    </lineage>
</organism>
<feature type="chain" id="PRO_5045077386" description="Streptococcin A-M57" evidence="1">
    <location>
        <begin position="27"/>
        <end position="176"/>
    </location>
</feature>
<evidence type="ECO:0000256" key="1">
    <source>
        <dbReference type="SAM" id="SignalP"/>
    </source>
</evidence>
<sequence length="176" mass="18929">MYKKIILSLAIILIASSGILSNVTMASEVENFTEEEVKEVAKEMQFYFEEVGKLDKNGNYTIHDYELLKERADSGDETAQGVLAQANYEAQQTGITTYGIVDYSKCILANYFSTEIAAVNGDLANAIAGAVERGAWMEVARIVLSSIGGSVGKANVVATAGQLVMYTAYCGGQQVT</sequence>
<evidence type="ECO:0000313" key="2">
    <source>
        <dbReference type="EMBL" id="GAA3721249.1"/>
    </source>
</evidence>
<name>A0ABP7ENM0_9STAP</name>
<feature type="signal peptide" evidence="1">
    <location>
        <begin position="1"/>
        <end position="26"/>
    </location>
</feature>
<protein>
    <recommendedName>
        <fullName evidence="4">Streptococcin A-M57</fullName>
    </recommendedName>
</protein>
<keyword evidence="1" id="KW-0732">Signal</keyword>
<proteinExistence type="predicted"/>
<evidence type="ECO:0000313" key="3">
    <source>
        <dbReference type="Proteomes" id="UP001500920"/>
    </source>
</evidence>
<evidence type="ECO:0008006" key="4">
    <source>
        <dbReference type="Google" id="ProtNLM"/>
    </source>
</evidence>
<accession>A0ABP7ENM0</accession>